<evidence type="ECO:0000256" key="2">
    <source>
        <dbReference type="SAM" id="Phobius"/>
    </source>
</evidence>
<evidence type="ECO:0000313" key="4">
    <source>
        <dbReference type="Proteomes" id="UP000031512"/>
    </source>
</evidence>
<dbReference type="KEGG" id="beq:BEWA_023320"/>
<gene>
    <name evidence="3" type="ORF">BEWA_023320</name>
</gene>
<organism evidence="3 4">
    <name type="scientific">Theileria equi strain WA</name>
    <dbReference type="NCBI Taxonomy" id="1537102"/>
    <lineage>
        <taxon>Eukaryota</taxon>
        <taxon>Sar</taxon>
        <taxon>Alveolata</taxon>
        <taxon>Apicomplexa</taxon>
        <taxon>Aconoidasida</taxon>
        <taxon>Piroplasmida</taxon>
        <taxon>Theileriidae</taxon>
        <taxon>Theileria</taxon>
    </lineage>
</organism>
<keyword evidence="2" id="KW-1133">Transmembrane helix</keyword>
<feature type="transmembrane region" description="Helical" evidence="2">
    <location>
        <begin position="544"/>
        <end position="561"/>
    </location>
</feature>
<feature type="region of interest" description="Disordered" evidence="1">
    <location>
        <begin position="491"/>
        <end position="518"/>
    </location>
</feature>
<proteinExistence type="predicted"/>
<dbReference type="RefSeq" id="XP_004829149.1">
    <property type="nucleotide sequence ID" value="XM_004829092.1"/>
</dbReference>
<accession>L0AW75</accession>
<evidence type="ECO:0000256" key="1">
    <source>
        <dbReference type="SAM" id="MobiDB-lite"/>
    </source>
</evidence>
<keyword evidence="2" id="KW-0812">Transmembrane</keyword>
<dbReference type="VEuPathDB" id="PiroplasmaDB:BEWA_023320"/>
<sequence length="579" mass="66438">MVLTVEIEKKRPDAVEAGKFYRDSSGLNVRKGPVCTKYEYYQQFYHSITYIKKVTYDNKDLNFHDDKGKAKSLESGVTDVVTYYNKTYDNYPENVMRPLLLRVKDAWEHGYVWYENMGKNGDNLSWRQIPKKMTHHFPTDDPGNCTKDLEKKLNDLTCQLYNLHRVDIKCDEGTHYCPLCHGEDTKVTVSRTSFANGYTEYKHKYKSNIKTATYDDEILVYKNSTSEEYKPFDLRIFAPNLTVYYWNEDKDRKRPLMMQMPNKGNTKAKDTAAHFVNEYIQGDNTRWRFFTLIESLKPLKDEPLEKELEKLKCQLIRPVVIDLSSQEGYVNKGSVDPKGKIEVKNYPINLSSKYTAKVHTYGEGTFTVTGLNIGDEEQKLYGLTKGEVVTSVWDVKSVIVFFAESCSGSNDPILVYFDVLKGGMWYENTGHNNEWREETTLKRSAPGDSDKEEIEEALCGIGGNLEVDTEPVSDASQPSETTTEVKTVPLPTFVTPSAPEKSTEEPEPTGTIPSVKDTGNKTEIVHDAMVTGAGVSLSLWRDQTIILVMCTALMIFMYSRLTEHFRYFYRRLTSRYVLL</sequence>
<dbReference type="GeneID" id="15807224"/>
<evidence type="ECO:0000313" key="3">
    <source>
        <dbReference type="EMBL" id="AFZ79483.1"/>
    </source>
</evidence>
<dbReference type="EMBL" id="CP001669">
    <property type="protein sequence ID" value="AFZ79483.1"/>
    <property type="molecule type" value="Genomic_DNA"/>
</dbReference>
<name>L0AW75_THEEQ</name>
<dbReference type="AlphaFoldDB" id="L0AW75"/>
<protein>
    <submittedName>
        <fullName evidence="3">Uncharacterized protein</fullName>
    </submittedName>
</protein>
<dbReference type="Proteomes" id="UP000031512">
    <property type="component" value="Chromosome 1"/>
</dbReference>
<dbReference type="STRING" id="1537102.L0AW75"/>
<keyword evidence="4" id="KW-1185">Reference proteome</keyword>
<dbReference type="eggNOG" id="KOG1366">
    <property type="taxonomic scope" value="Eukaryota"/>
</dbReference>
<reference evidence="3 4" key="1">
    <citation type="journal article" date="2012" name="BMC Genomics">
        <title>Comparative genomic analysis and phylogenetic position of Theileria equi.</title>
        <authorList>
            <person name="Kappmeyer L.S."/>
            <person name="Thiagarajan M."/>
            <person name="Herndon D.R."/>
            <person name="Ramsay J.D."/>
            <person name="Caler E."/>
            <person name="Djikeng A."/>
            <person name="Gillespie J.J."/>
            <person name="Lau A.O."/>
            <person name="Roalson E.H."/>
            <person name="Silva J.C."/>
            <person name="Silva M.G."/>
            <person name="Suarez C.E."/>
            <person name="Ueti M.W."/>
            <person name="Nene V.M."/>
            <person name="Mealey R.H."/>
            <person name="Knowles D.P."/>
            <person name="Brayton K.A."/>
        </authorList>
    </citation>
    <scope>NUCLEOTIDE SEQUENCE [LARGE SCALE GENOMIC DNA]</scope>
    <source>
        <strain evidence="3 4">WA</strain>
    </source>
</reference>
<keyword evidence="2" id="KW-0472">Membrane</keyword>